<gene>
    <name evidence="2" type="ORF">MM213_12875</name>
</gene>
<dbReference type="Proteomes" id="UP001165430">
    <property type="component" value="Unassembled WGS sequence"/>
</dbReference>
<feature type="signal peptide" evidence="1">
    <location>
        <begin position="1"/>
        <end position="23"/>
    </location>
</feature>
<name>A0ABS9VEM4_9BACT</name>
<keyword evidence="3" id="KW-1185">Reference proteome</keyword>
<dbReference type="EMBL" id="JAKZGO010000010">
    <property type="protein sequence ID" value="MCH7414385.1"/>
    <property type="molecule type" value="Genomic_DNA"/>
</dbReference>
<sequence length="415" mass="46844">MKKIYIHFLTLLIFNCLTNVTFAQKDNPSKDYLYLKNGSTVTGSIVFKEKKKQGSIKLIGIDGETTTYSTSEADSFLLENNQKYVVKNLNTNPEEFAQPNKFVQILFVGEFSLLKSNGKYFIELENGDILNLNKKSNTSIVGGSKSTSKRHLNILSYLTAGECNLILKDDLKKVSLNDQSLTSYIVKYHECKETAYAKNLNSAPKFRMSILAQTGIVHTSSKSTPNSLPTTQNLENPFSPIFLLGTRLDFYRELPRASMDLLIGFSSQNNTINFMHDNPVDRVTGTSTYTRQVISAQWFINYSVVKSRAIDIYFGAGIINRVNFTKNQFMISDYHMKAEGITLVNEFEAVKISPTTFSPSLKLGAILLKNQNSRLSAELVIDYTPSQMTINLPRLVYFNSLNTGFMIGYSFRQMK</sequence>
<keyword evidence="1" id="KW-0732">Signal</keyword>
<evidence type="ECO:0000313" key="3">
    <source>
        <dbReference type="Proteomes" id="UP001165430"/>
    </source>
</evidence>
<evidence type="ECO:0000313" key="2">
    <source>
        <dbReference type="EMBL" id="MCH7414385.1"/>
    </source>
</evidence>
<feature type="chain" id="PRO_5047292735" description="Outer membrane protein beta-barrel domain-containing protein" evidence="1">
    <location>
        <begin position="24"/>
        <end position="415"/>
    </location>
</feature>
<proteinExistence type="predicted"/>
<accession>A0ABS9VEM4</accession>
<protein>
    <recommendedName>
        <fullName evidence="4">Outer membrane protein beta-barrel domain-containing protein</fullName>
    </recommendedName>
</protein>
<reference evidence="2" key="1">
    <citation type="submission" date="2022-03" db="EMBL/GenBank/DDBJ databases">
        <title>De novo assembled genomes of Belliella spp. (Cyclobacteriaceae) strains.</title>
        <authorList>
            <person name="Szabo A."/>
            <person name="Korponai K."/>
            <person name="Felfoldi T."/>
        </authorList>
    </citation>
    <scope>NUCLEOTIDE SEQUENCE</scope>
    <source>
        <strain evidence="2">DSM 111903</strain>
    </source>
</reference>
<comment type="caution">
    <text evidence="2">The sequence shown here is derived from an EMBL/GenBank/DDBJ whole genome shotgun (WGS) entry which is preliminary data.</text>
</comment>
<organism evidence="2 3">
    <name type="scientific">Belliella alkalica</name>
    <dbReference type="NCBI Taxonomy" id="1730871"/>
    <lineage>
        <taxon>Bacteria</taxon>
        <taxon>Pseudomonadati</taxon>
        <taxon>Bacteroidota</taxon>
        <taxon>Cytophagia</taxon>
        <taxon>Cytophagales</taxon>
        <taxon>Cyclobacteriaceae</taxon>
        <taxon>Belliella</taxon>
    </lineage>
</organism>
<dbReference type="RefSeq" id="WP_241412805.1">
    <property type="nucleotide sequence ID" value="NZ_JAKZGO010000010.1"/>
</dbReference>
<evidence type="ECO:0000256" key="1">
    <source>
        <dbReference type="SAM" id="SignalP"/>
    </source>
</evidence>
<evidence type="ECO:0008006" key="4">
    <source>
        <dbReference type="Google" id="ProtNLM"/>
    </source>
</evidence>